<keyword evidence="9" id="KW-0807">Transducer</keyword>
<keyword evidence="6 10" id="KW-1133">Transmembrane helix</keyword>
<dbReference type="PANTHER" id="PTHR21137">
    <property type="entry name" value="ODORANT RECEPTOR"/>
    <property type="match status" value="1"/>
</dbReference>
<feature type="transmembrane region" description="Helical" evidence="10">
    <location>
        <begin position="33"/>
        <end position="55"/>
    </location>
</feature>
<evidence type="ECO:0000256" key="9">
    <source>
        <dbReference type="ARBA" id="ARBA00023224"/>
    </source>
</evidence>
<feature type="transmembrane region" description="Helical" evidence="10">
    <location>
        <begin position="67"/>
        <end position="85"/>
    </location>
</feature>
<evidence type="ECO:0000313" key="12">
    <source>
        <dbReference type="Proteomes" id="UP000786811"/>
    </source>
</evidence>
<dbReference type="OrthoDB" id="6597368at2759"/>
<dbReference type="Pfam" id="PF02949">
    <property type="entry name" value="7tm_6"/>
    <property type="match status" value="1"/>
</dbReference>
<keyword evidence="5" id="KW-0552">Olfaction</keyword>
<dbReference type="PANTHER" id="PTHR21137:SF35">
    <property type="entry name" value="ODORANT RECEPTOR 19A-RELATED"/>
    <property type="match status" value="1"/>
</dbReference>
<dbReference type="EMBL" id="CAJNRD030001123">
    <property type="protein sequence ID" value="CAG5102426.1"/>
    <property type="molecule type" value="Genomic_DNA"/>
</dbReference>
<dbReference type="InterPro" id="IPR004117">
    <property type="entry name" value="7tm6_olfct_rcpt"/>
</dbReference>
<keyword evidence="12" id="KW-1185">Reference proteome</keyword>
<evidence type="ECO:0000256" key="4">
    <source>
        <dbReference type="ARBA" id="ARBA00022692"/>
    </source>
</evidence>
<feature type="transmembrane region" description="Helical" evidence="10">
    <location>
        <begin position="296"/>
        <end position="315"/>
    </location>
</feature>
<keyword evidence="2" id="KW-1003">Cell membrane</keyword>
<dbReference type="GO" id="GO:0004984">
    <property type="term" value="F:olfactory receptor activity"/>
    <property type="evidence" value="ECO:0007669"/>
    <property type="project" value="InterPro"/>
</dbReference>
<evidence type="ECO:0000256" key="7">
    <source>
        <dbReference type="ARBA" id="ARBA00023136"/>
    </source>
</evidence>
<organism evidence="11 12">
    <name type="scientific">Cotesia congregata</name>
    <name type="common">Parasitoid wasp</name>
    <name type="synonym">Apanteles congregatus</name>
    <dbReference type="NCBI Taxonomy" id="51543"/>
    <lineage>
        <taxon>Eukaryota</taxon>
        <taxon>Metazoa</taxon>
        <taxon>Ecdysozoa</taxon>
        <taxon>Arthropoda</taxon>
        <taxon>Hexapoda</taxon>
        <taxon>Insecta</taxon>
        <taxon>Pterygota</taxon>
        <taxon>Neoptera</taxon>
        <taxon>Endopterygota</taxon>
        <taxon>Hymenoptera</taxon>
        <taxon>Apocrita</taxon>
        <taxon>Ichneumonoidea</taxon>
        <taxon>Braconidae</taxon>
        <taxon>Microgastrinae</taxon>
        <taxon>Cotesia</taxon>
    </lineage>
</organism>
<dbReference type="GO" id="GO:0005886">
    <property type="term" value="C:plasma membrane"/>
    <property type="evidence" value="ECO:0007669"/>
    <property type="project" value="UniProtKB-SubCell"/>
</dbReference>
<feature type="transmembrane region" description="Helical" evidence="10">
    <location>
        <begin position="344"/>
        <end position="367"/>
    </location>
</feature>
<evidence type="ECO:0000256" key="8">
    <source>
        <dbReference type="ARBA" id="ARBA00023170"/>
    </source>
</evidence>
<keyword evidence="3" id="KW-0716">Sensory transduction</keyword>
<dbReference type="GO" id="GO:0007165">
    <property type="term" value="P:signal transduction"/>
    <property type="evidence" value="ECO:0007669"/>
    <property type="project" value="UniProtKB-KW"/>
</dbReference>
<accession>A0A8J2MPU5</accession>
<evidence type="ECO:0000256" key="6">
    <source>
        <dbReference type="ARBA" id="ARBA00022989"/>
    </source>
</evidence>
<name>A0A8J2MPU5_COTCN</name>
<dbReference type="Proteomes" id="UP000786811">
    <property type="component" value="Unassembled WGS sequence"/>
</dbReference>
<dbReference type="GO" id="GO:0005549">
    <property type="term" value="F:odorant binding"/>
    <property type="evidence" value="ECO:0007669"/>
    <property type="project" value="InterPro"/>
</dbReference>
<comment type="subcellular location">
    <subcellularLocation>
        <location evidence="1">Cell membrane</location>
        <topology evidence="1">Multi-pass membrane protein</topology>
    </subcellularLocation>
</comment>
<evidence type="ECO:0000313" key="11">
    <source>
        <dbReference type="EMBL" id="CAG5102426.1"/>
    </source>
</evidence>
<evidence type="ECO:0000256" key="3">
    <source>
        <dbReference type="ARBA" id="ARBA00022606"/>
    </source>
</evidence>
<feature type="non-terminal residue" evidence="11">
    <location>
        <position position="393"/>
    </location>
</feature>
<evidence type="ECO:0000256" key="10">
    <source>
        <dbReference type="SAM" id="Phobius"/>
    </source>
</evidence>
<keyword evidence="4 10" id="KW-0812">Transmembrane</keyword>
<proteinExistence type="predicted"/>
<evidence type="ECO:0000256" key="1">
    <source>
        <dbReference type="ARBA" id="ARBA00004651"/>
    </source>
</evidence>
<reference evidence="11" key="1">
    <citation type="submission" date="2021-04" db="EMBL/GenBank/DDBJ databases">
        <authorList>
            <person name="Chebbi M.A.C M."/>
        </authorList>
    </citation>
    <scope>NUCLEOTIDE SEQUENCE</scope>
</reference>
<keyword evidence="7 10" id="KW-0472">Membrane</keyword>
<evidence type="ECO:0000256" key="5">
    <source>
        <dbReference type="ARBA" id="ARBA00022725"/>
    </source>
</evidence>
<feature type="transmembrane region" description="Helical" evidence="10">
    <location>
        <begin position="266"/>
        <end position="284"/>
    </location>
</feature>
<protein>
    <submittedName>
        <fullName evidence="11">Olfactory receptor 190</fullName>
    </submittedName>
</protein>
<dbReference type="AlphaFoldDB" id="A0A8J2MPU5"/>
<sequence>MTSILPQSFFILTCIGVWRPVEWQGWKCVLYDAYSWFVVITNFAFSLSQFLDILLVRTSINELTNNLTMLLVMVTACGKIVGILFNRNEILEILRSLEEKPFKPRDQFEEDIRKKYIHISSFLTRSYSVYLTIGISGILLTRIPEAKLPDVLPFSSWLPYNYSKQNVYLITAAQQVFNSLISTYAQVGFDTLFPGLMMYVSAQTNILQYRYDKVIKALERLNDFNHSANQNKKIAERNIITEWVECHIAVLSFADYVYEIFSKPVFLQYCSSSIMLCGTVYYFSSIPMDYVECVSTMVFIIGTILQIFMCCMSAHQLTLQFENLNEGMYNTDWFNLSVNARKSMIIIVLKTFQPVVFMSGYIVTLSIESFKSVSLFIYKKCHEVILLYLQCSS</sequence>
<evidence type="ECO:0000256" key="2">
    <source>
        <dbReference type="ARBA" id="ARBA00022475"/>
    </source>
</evidence>
<keyword evidence="8 11" id="KW-0675">Receptor</keyword>
<comment type="caution">
    <text evidence="11">The sequence shown here is derived from an EMBL/GenBank/DDBJ whole genome shotgun (WGS) entry which is preliminary data.</text>
</comment>
<gene>
    <name evidence="11" type="ORF">HICCMSTLAB_LOCUS11009</name>
</gene>